<dbReference type="OrthoDB" id="3682837at2759"/>
<dbReference type="AlphaFoldDB" id="A0A8J2N8F9"/>
<name>A0A8J2N8F9_9PLEO</name>
<dbReference type="Proteomes" id="UP000676310">
    <property type="component" value="Unassembled WGS sequence"/>
</dbReference>
<keyword evidence="1" id="KW-0812">Transmembrane</keyword>
<proteinExistence type="predicted"/>
<gene>
    <name evidence="2" type="ORF">ALTATR162_LOCUS8689</name>
</gene>
<keyword evidence="3" id="KW-1185">Reference proteome</keyword>
<feature type="transmembrane region" description="Helical" evidence="1">
    <location>
        <begin position="205"/>
        <end position="223"/>
    </location>
</feature>
<dbReference type="GeneID" id="67020826"/>
<feature type="transmembrane region" description="Helical" evidence="1">
    <location>
        <begin position="235"/>
        <end position="258"/>
    </location>
</feature>
<dbReference type="EMBL" id="CAJRGZ010000023">
    <property type="protein sequence ID" value="CAG5178415.1"/>
    <property type="molecule type" value="Genomic_DNA"/>
</dbReference>
<sequence>MSQPSAHVQSVWLTLWQGNPLLYIAMNFSMTANAALVTLLLVAVFSVAYDRLRLYLVRRTRRTYSYTLVNDKLETPTSIPGLLSLLARTSRGPRSILWAKAMCNKGLFIGVQCIISLLVVQIARVIASTFATDRNVQKQCGRLLTRGLECSAATFHHDWLNALAAIGLLACIRGFQLHVDFPNRQHEKGDYSPGFLSFEEKCRWMMQRLLAAPIAVVVLHSRVSGNEMWKHAKLLLIQVAASISLFLGGNLLCLIAALPDVQDTLHALEVSGLTGKTEV</sequence>
<organism evidence="2 3">
    <name type="scientific">Alternaria atra</name>
    <dbReference type="NCBI Taxonomy" id="119953"/>
    <lineage>
        <taxon>Eukaryota</taxon>
        <taxon>Fungi</taxon>
        <taxon>Dikarya</taxon>
        <taxon>Ascomycota</taxon>
        <taxon>Pezizomycotina</taxon>
        <taxon>Dothideomycetes</taxon>
        <taxon>Pleosporomycetidae</taxon>
        <taxon>Pleosporales</taxon>
        <taxon>Pleosporineae</taxon>
        <taxon>Pleosporaceae</taxon>
        <taxon>Alternaria</taxon>
        <taxon>Alternaria sect. Ulocladioides</taxon>
    </lineage>
</organism>
<evidence type="ECO:0000256" key="1">
    <source>
        <dbReference type="SAM" id="Phobius"/>
    </source>
</evidence>
<protein>
    <submittedName>
        <fullName evidence="2">Uncharacterized protein</fullName>
    </submittedName>
</protein>
<reference evidence="2" key="1">
    <citation type="submission" date="2021-05" db="EMBL/GenBank/DDBJ databases">
        <authorList>
            <person name="Stam R."/>
        </authorList>
    </citation>
    <scope>NUCLEOTIDE SEQUENCE</scope>
    <source>
        <strain evidence="2">CS162</strain>
    </source>
</reference>
<keyword evidence="1" id="KW-1133">Transmembrane helix</keyword>
<comment type="caution">
    <text evidence="2">The sequence shown here is derived from an EMBL/GenBank/DDBJ whole genome shotgun (WGS) entry which is preliminary data.</text>
</comment>
<evidence type="ECO:0000313" key="3">
    <source>
        <dbReference type="Proteomes" id="UP000676310"/>
    </source>
</evidence>
<accession>A0A8J2N8F9</accession>
<keyword evidence="1" id="KW-0472">Membrane</keyword>
<evidence type="ECO:0000313" key="2">
    <source>
        <dbReference type="EMBL" id="CAG5178415.1"/>
    </source>
</evidence>
<feature type="transmembrane region" description="Helical" evidence="1">
    <location>
        <begin position="107"/>
        <end position="127"/>
    </location>
</feature>
<feature type="transmembrane region" description="Helical" evidence="1">
    <location>
        <begin position="20"/>
        <end position="49"/>
    </location>
</feature>
<dbReference type="RefSeq" id="XP_043172257.1">
    <property type="nucleotide sequence ID" value="XM_043316322.1"/>
</dbReference>